<proteinExistence type="predicted"/>
<protein>
    <submittedName>
        <fullName evidence="3">Uncharacterized protein</fullName>
    </submittedName>
</protein>
<reference evidence="3 4" key="1">
    <citation type="submission" date="2016-10" db="EMBL/GenBank/DDBJ databases">
        <authorList>
            <person name="de Groot N.N."/>
        </authorList>
    </citation>
    <scope>NUCLEOTIDE SEQUENCE [LARGE SCALE GENOMIC DNA]</scope>
    <source>
        <strain evidence="3 4">DSM 23142</strain>
    </source>
</reference>
<dbReference type="AlphaFoldDB" id="A0A1G7WXB3"/>
<evidence type="ECO:0000256" key="1">
    <source>
        <dbReference type="SAM" id="MobiDB-lite"/>
    </source>
</evidence>
<keyword evidence="2" id="KW-1133">Transmembrane helix</keyword>
<keyword evidence="2" id="KW-0472">Membrane</keyword>
<evidence type="ECO:0000313" key="4">
    <source>
        <dbReference type="Proteomes" id="UP000199009"/>
    </source>
</evidence>
<evidence type="ECO:0000256" key="2">
    <source>
        <dbReference type="SAM" id="Phobius"/>
    </source>
</evidence>
<dbReference type="Proteomes" id="UP000199009">
    <property type="component" value="Chromosome I"/>
</dbReference>
<name>A0A1G7WXB3_9MICO</name>
<sequence>MVVESSGESVDMGGAPSPAASPESLPGPPRRRRWVLASCLTIAVLVVAAIVAFTLVSANRAFDGAAADLSAADESAADADASLRAAADETTDAAERAGQILALATDDLVDAGTRTSFAEATTAALAATAEADALLGEPLETEPLGKQLLPWDLLAEADAMREDASALEERKADADATRRSVAESEQTMTTAAEAMFASAGPAAAALEAMNVSAVSLVVLDFRDASEAVAGQQGLGSGALTAFTAYAAAGGNLKQSQQSELAEKAGPLLTTRLEIEEYARSIAGGVVLDFDWAPLVNGLGGDRGLSGMATWNTARGGFSTITLSDSIAETWPSPDSRAIVTHEVGHSITSKCSALFDSTSGPANEEWATAWAISMGQTAEGNGVQAYGYPSQSMIDAASGCR</sequence>
<feature type="region of interest" description="Disordered" evidence="1">
    <location>
        <begin position="1"/>
        <end position="29"/>
    </location>
</feature>
<dbReference type="EMBL" id="LT629692">
    <property type="protein sequence ID" value="SDG76526.1"/>
    <property type="molecule type" value="Genomic_DNA"/>
</dbReference>
<organism evidence="3 4">
    <name type="scientific">Microbacterium pygmaeum</name>
    <dbReference type="NCBI Taxonomy" id="370764"/>
    <lineage>
        <taxon>Bacteria</taxon>
        <taxon>Bacillati</taxon>
        <taxon>Actinomycetota</taxon>
        <taxon>Actinomycetes</taxon>
        <taxon>Micrococcales</taxon>
        <taxon>Microbacteriaceae</taxon>
        <taxon>Microbacterium</taxon>
    </lineage>
</organism>
<dbReference type="OrthoDB" id="4976927at2"/>
<keyword evidence="4" id="KW-1185">Reference proteome</keyword>
<feature type="compositionally biased region" description="Low complexity" evidence="1">
    <location>
        <begin position="13"/>
        <end position="24"/>
    </location>
</feature>
<gene>
    <name evidence="3" type="ORF">SAMN04489810_1227</name>
</gene>
<dbReference type="STRING" id="370764.SAMN04489810_1227"/>
<keyword evidence="2" id="KW-0812">Transmembrane</keyword>
<evidence type="ECO:0000313" key="3">
    <source>
        <dbReference type="EMBL" id="SDG76526.1"/>
    </source>
</evidence>
<feature type="transmembrane region" description="Helical" evidence="2">
    <location>
        <begin position="34"/>
        <end position="56"/>
    </location>
</feature>
<dbReference type="RefSeq" id="WP_091487699.1">
    <property type="nucleotide sequence ID" value="NZ_LT629692.1"/>
</dbReference>
<accession>A0A1G7WXB3</accession>